<keyword evidence="2" id="KW-0812">Transmembrane</keyword>
<keyword evidence="2" id="KW-1133">Transmembrane helix</keyword>
<keyword evidence="2" id="KW-0472">Membrane</keyword>
<feature type="domain" description="F-box" evidence="3">
    <location>
        <begin position="168"/>
        <end position="257"/>
    </location>
</feature>
<evidence type="ECO:0000256" key="2">
    <source>
        <dbReference type="SAM" id="Phobius"/>
    </source>
</evidence>
<reference evidence="4" key="1">
    <citation type="submission" date="2021-01" db="EMBL/GenBank/DDBJ databases">
        <authorList>
            <person name="Li R."/>
            <person name="Bekaert M."/>
        </authorList>
    </citation>
    <scope>NUCLEOTIDE SEQUENCE</scope>
    <source>
        <strain evidence="4">Farmed</strain>
    </source>
</reference>
<dbReference type="Pfam" id="PF15966">
    <property type="entry name" value="F-box_4"/>
    <property type="match status" value="1"/>
</dbReference>
<evidence type="ECO:0000313" key="5">
    <source>
        <dbReference type="Proteomes" id="UP000597762"/>
    </source>
</evidence>
<organism evidence="4 5">
    <name type="scientific">Acanthosepion pharaonis</name>
    <name type="common">Pharaoh cuttlefish</name>
    <name type="synonym">Sepia pharaonis</name>
    <dbReference type="NCBI Taxonomy" id="158019"/>
    <lineage>
        <taxon>Eukaryota</taxon>
        <taxon>Metazoa</taxon>
        <taxon>Spiralia</taxon>
        <taxon>Lophotrochozoa</taxon>
        <taxon>Mollusca</taxon>
        <taxon>Cephalopoda</taxon>
        <taxon>Coleoidea</taxon>
        <taxon>Decapodiformes</taxon>
        <taxon>Sepiida</taxon>
        <taxon>Sepiina</taxon>
        <taxon>Sepiidae</taxon>
        <taxon>Acanthosepion</taxon>
    </lineage>
</organism>
<evidence type="ECO:0000313" key="4">
    <source>
        <dbReference type="EMBL" id="CAE1326478.1"/>
    </source>
</evidence>
<dbReference type="PANTHER" id="PTHR15933:SF20">
    <property type="entry name" value="F-BOX DOMAIN-CONTAINING PROTEIN"/>
    <property type="match status" value="1"/>
</dbReference>
<dbReference type="PANTHER" id="PTHR15933">
    <property type="entry name" value="PROTEIN CBG16327"/>
    <property type="match status" value="1"/>
</dbReference>
<dbReference type="Proteomes" id="UP000597762">
    <property type="component" value="Unassembled WGS sequence"/>
</dbReference>
<dbReference type="InterPro" id="IPR031890">
    <property type="entry name" value="Fbxo30/Fbxo40"/>
</dbReference>
<protein>
    <recommendedName>
        <fullName evidence="3">F-box domain-containing protein</fullName>
    </recommendedName>
</protein>
<name>A0A812EIE5_ACAPH</name>
<keyword evidence="5" id="KW-1185">Reference proteome</keyword>
<dbReference type="EMBL" id="CAHIKZ030005479">
    <property type="protein sequence ID" value="CAE1326478.1"/>
    <property type="molecule type" value="Genomic_DNA"/>
</dbReference>
<feature type="transmembrane region" description="Helical" evidence="2">
    <location>
        <begin position="121"/>
        <end position="146"/>
    </location>
</feature>
<evidence type="ECO:0000259" key="3">
    <source>
        <dbReference type="Pfam" id="PF15966"/>
    </source>
</evidence>
<feature type="region of interest" description="Disordered" evidence="1">
    <location>
        <begin position="251"/>
        <end position="303"/>
    </location>
</feature>
<comment type="caution">
    <text evidence="4">The sequence shown here is derived from an EMBL/GenBank/DDBJ whole genome shotgun (WGS) entry which is preliminary data.</text>
</comment>
<proteinExistence type="predicted"/>
<dbReference type="AlphaFoldDB" id="A0A812EIE5"/>
<feature type="transmembrane region" description="Helical" evidence="2">
    <location>
        <begin position="46"/>
        <end position="79"/>
    </location>
</feature>
<evidence type="ECO:0000256" key="1">
    <source>
        <dbReference type="SAM" id="MobiDB-lite"/>
    </source>
</evidence>
<accession>A0A812EIE5</accession>
<dbReference type="InterPro" id="IPR001810">
    <property type="entry name" value="F-box_dom"/>
</dbReference>
<feature type="transmembrane region" description="Helical" evidence="2">
    <location>
        <begin position="85"/>
        <end position="109"/>
    </location>
</feature>
<gene>
    <name evidence="4" type="ORF">SPHA_76061</name>
</gene>
<feature type="transmembrane region" description="Helical" evidence="2">
    <location>
        <begin position="16"/>
        <end position="34"/>
    </location>
</feature>
<dbReference type="OrthoDB" id="5918172at2759"/>
<feature type="transmembrane region" description="Helical" evidence="2">
    <location>
        <begin position="152"/>
        <end position="171"/>
    </location>
</feature>
<sequence length="303" mass="36370">MAAVDVFFPNSRLDSFFLHFTLHLFLPSYIQVELKRASLFTSCHTFSLLFLFVFFFLIFFLFLIFSFSHFFLFLIFFFFSFFSFSHFFLFLIFFFFSFFSFFFVFVYFLSLFLSPFFFFSLYFFLLSLLFFSLLVFLFILSLFIFSFYHSPLLWRFPVVGILLHIIWHIAITSKRLREACANLLEERGLVTQIWQKEVLEGSNKCHWKVAYKKWNFSPAFTPVKFWGFNGHNPLSEHLKVCPFNQDPARHSQPFHLPSDSKAATRLSHQHSPKHNPDEQQEHPQQPHPFYAQFDDVPELNLQV</sequence>
<dbReference type="GO" id="GO:0061630">
    <property type="term" value="F:ubiquitin protein ligase activity"/>
    <property type="evidence" value="ECO:0007669"/>
    <property type="project" value="InterPro"/>
</dbReference>